<comment type="caution">
    <text evidence="2">The sequence shown here is derived from an EMBL/GenBank/DDBJ whole genome shotgun (WGS) entry which is preliminary data.</text>
</comment>
<dbReference type="InterPro" id="IPR046798">
    <property type="entry name" value="2OG-FeII_Oxy_6"/>
</dbReference>
<dbReference type="Pfam" id="PF20515">
    <property type="entry name" value="2OG-FeII_Oxy_6"/>
    <property type="match status" value="1"/>
</dbReference>
<dbReference type="OrthoDB" id="2496157at2759"/>
<organism evidence="2 3">
    <name type="scientific">Austropuccinia psidii MF-1</name>
    <dbReference type="NCBI Taxonomy" id="1389203"/>
    <lineage>
        <taxon>Eukaryota</taxon>
        <taxon>Fungi</taxon>
        <taxon>Dikarya</taxon>
        <taxon>Basidiomycota</taxon>
        <taxon>Pucciniomycotina</taxon>
        <taxon>Pucciniomycetes</taxon>
        <taxon>Pucciniales</taxon>
        <taxon>Sphaerophragmiaceae</taxon>
        <taxon>Austropuccinia</taxon>
    </lineage>
</organism>
<reference evidence="2" key="1">
    <citation type="submission" date="2021-03" db="EMBL/GenBank/DDBJ databases">
        <title>Draft genome sequence of rust myrtle Austropuccinia psidii MF-1, a brazilian biotype.</title>
        <authorList>
            <person name="Quecine M.C."/>
            <person name="Pachon D.M.R."/>
            <person name="Bonatelli M.L."/>
            <person name="Correr F.H."/>
            <person name="Franceschini L.M."/>
            <person name="Leite T.F."/>
            <person name="Margarido G.R.A."/>
            <person name="Almeida C.A."/>
            <person name="Ferrarezi J.A."/>
            <person name="Labate C.A."/>
        </authorList>
    </citation>
    <scope>NUCLEOTIDE SEQUENCE</scope>
    <source>
        <strain evidence="2">MF-1</strain>
    </source>
</reference>
<gene>
    <name evidence="2" type="ORF">O181_018459</name>
</gene>
<evidence type="ECO:0000313" key="3">
    <source>
        <dbReference type="Proteomes" id="UP000765509"/>
    </source>
</evidence>
<evidence type="ECO:0000259" key="1">
    <source>
        <dbReference type="Pfam" id="PF20515"/>
    </source>
</evidence>
<sequence>MNRFKNSSHLDNDAWLYASGWWFQADKGTGQMQRDASKKCTGGKLILPNEHFWIDLFECHGLIQVVWASSTLFHYTDPAQENKTTILVELSTQCSRRLAKTMWRKSDGYYEIGEGAGYQIRDSNTISSKFEE</sequence>
<feature type="domain" description="Tet-like 2OG-Fe(II) oxygenase" evidence="1">
    <location>
        <begin position="1"/>
        <end position="78"/>
    </location>
</feature>
<dbReference type="Proteomes" id="UP000765509">
    <property type="component" value="Unassembled WGS sequence"/>
</dbReference>
<dbReference type="EMBL" id="AVOT02005305">
    <property type="protein sequence ID" value="MBW0478744.1"/>
    <property type="molecule type" value="Genomic_DNA"/>
</dbReference>
<proteinExistence type="predicted"/>
<evidence type="ECO:0000313" key="2">
    <source>
        <dbReference type="EMBL" id="MBW0478744.1"/>
    </source>
</evidence>
<accession>A0A9Q3C7Q4</accession>
<dbReference type="AlphaFoldDB" id="A0A9Q3C7Q4"/>
<protein>
    <recommendedName>
        <fullName evidence="1">Tet-like 2OG-Fe(II) oxygenase domain-containing protein</fullName>
    </recommendedName>
</protein>
<keyword evidence="3" id="KW-1185">Reference proteome</keyword>
<name>A0A9Q3C7Q4_9BASI</name>